<dbReference type="InterPro" id="IPR011057">
    <property type="entry name" value="Mss4-like_sf"/>
</dbReference>
<dbReference type="PANTHER" id="PTHR28620:SF1">
    <property type="entry name" value="CENP-V_GFA DOMAIN-CONTAINING PROTEIN"/>
    <property type="match status" value="1"/>
</dbReference>
<evidence type="ECO:0000256" key="1">
    <source>
        <dbReference type="ARBA" id="ARBA00005495"/>
    </source>
</evidence>
<dbReference type="Pfam" id="PF04828">
    <property type="entry name" value="GFA"/>
    <property type="match status" value="1"/>
</dbReference>
<organism evidence="5">
    <name type="scientific">uncultured bacterium eBACmed86H08</name>
    <dbReference type="NCBI Taxonomy" id="334276"/>
    <lineage>
        <taxon>Bacteria</taxon>
        <taxon>environmental samples</taxon>
    </lineage>
</organism>
<dbReference type="InterPro" id="IPR052355">
    <property type="entry name" value="CENP-V-like"/>
</dbReference>
<evidence type="ECO:0000256" key="3">
    <source>
        <dbReference type="ARBA" id="ARBA00022833"/>
    </source>
</evidence>
<reference evidence="5" key="1">
    <citation type="journal article" date="2005" name="PLoS Biol.">
        <title>New insights into metabolic properties of marine bacteria encoding proteorhodopsins.</title>
        <authorList>
            <person name="Sabehi G."/>
            <person name="Loy A."/>
            <person name="Jung K.H."/>
            <person name="Partha R."/>
            <person name="Spudich J.L."/>
            <person name="Isaacson T."/>
            <person name="Hirschberg J."/>
            <person name="Wagner M."/>
            <person name="Beja O."/>
        </authorList>
    </citation>
    <scope>NUCLEOTIDE SEQUENCE</scope>
</reference>
<comment type="similarity">
    <text evidence="1">Belongs to the Gfa family.</text>
</comment>
<dbReference type="SUPFAM" id="SSF51316">
    <property type="entry name" value="Mss4-like"/>
    <property type="match status" value="1"/>
</dbReference>
<dbReference type="InterPro" id="IPR006913">
    <property type="entry name" value="CENP-V/GFA"/>
</dbReference>
<accession>Q4PJ95</accession>
<dbReference type="GO" id="GO:0016846">
    <property type="term" value="F:carbon-sulfur lyase activity"/>
    <property type="evidence" value="ECO:0007669"/>
    <property type="project" value="InterPro"/>
</dbReference>
<dbReference type="Gene3D" id="2.170.150.70">
    <property type="match status" value="1"/>
</dbReference>
<evidence type="ECO:0000256" key="2">
    <source>
        <dbReference type="ARBA" id="ARBA00022723"/>
    </source>
</evidence>
<evidence type="ECO:0000313" key="5">
    <source>
        <dbReference type="EMBL" id="AAY82738.1"/>
    </source>
</evidence>
<name>Q4PJ95_9BACT</name>
<feature type="domain" description="CENP-V/GFA" evidence="4">
    <location>
        <begin position="1"/>
        <end position="120"/>
    </location>
</feature>
<proteinExistence type="inferred from homology"/>
<keyword evidence="3" id="KW-0862">Zinc</keyword>
<dbReference type="PROSITE" id="PS51891">
    <property type="entry name" value="CENP_V_GFA"/>
    <property type="match status" value="1"/>
</dbReference>
<keyword evidence="2" id="KW-0479">Metal-binding</keyword>
<dbReference type="PANTHER" id="PTHR28620">
    <property type="entry name" value="CENTROMERE PROTEIN V"/>
    <property type="match status" value="1"/>
</dbReference>
<dbReference type="GO" id="GO:0046872">
    <property type="term" value="F:metal ion binding"/>
    <property type="evidence" value="ECO:0007669"/>
    <property type="project" value="UniProtKB-KW"/>
</dbReference>
<dbReference type="AlphaFoldDB" id="Q4PJ95"/>
<evidence type="ECO:0000259" key="4">
    <source>
        <dbReference type="PROSITE" id="PS51891"/>
    </source>
</evidence>
<dbReference type="EMBL" id="DQ088852">
    <property type="protein sequence ID" value="AAY82738.1"/>
    <property type="molecule type" value="Genomic_DNA"/>
</dbReference>
<protein>
    <submittedName>
        <fullName evidence="5">Predicted membrane protein</fullName>
    </submittedName>
</protein>
<sequence>MKKLTCHCGEIEIKIKLKEKSNDYYRCNCSICKRKGSITTIVDKKDLEIVKGAEKIKCYQFNTKAAKHFFCSVCGINTHNLRRSDPNTYGVNVGCLEDISTKELFELNVRVNDGKNHKMDRIEK</sequence>